<feature type="compositionally biased region" description="Low complexity" evidence="1">
    <location>
        <begin position="19"/>
        <end position="28"/>
    </location>
</feature>
<dbReference type="KEGG" id="goq:ACH46_04785"/>
<dbReference type="STRING" id="1136941.ACH46_04785"/>
<reference evidence="4" key="1">
    <citation type="submission" date="2015-06" db="EMBL/GenBank/DDBJ databases">
        <title>Complete genome sequence and metabolic analysis of phthalate degradation pathway in Gordonia sp. QH-11.</title>
        <authorList>
            <person name="Jin D."/>
            <person name="Kong X."/>
            <person name="Bai Z."/>
        </authorList>
    </citation>
    <scope>NUCLEOTIDE SEQUENCE [LARGE SCALE GENOMIC DNA]</scope>
    <source>
        <strain evidence="4">QH-11</strain>
    </source>
</reference>
<gene>
    <name evidence="3" type="ORF">ACH46_04785</name>
</gene>
<keyword evidence="2" id="KW-1133">Transmembrane helix</keyword>
<dbReference type="AlphaFoldDB" id="A0A0N9N7G2"/>
<sequence length="86" mass="9847">MPAASPYPTAPNFYPPQPAYKAPQYQPQPQYPPYYGPAPMIVQQTTVVSPQTVVVQRRVPHVLHFFLTLFTGGLWLPVWIIDILRR</sequence>
<reference evidence="3 4" key="2">
    <citation type="journal article" date="2017" name="Int. J. Syst. Evol. Microbiol.">
        <title>Gordonia phthalatica sp. nov., a di-n-butyl phthalate-degrading bacterium isolated from activated sludge.</title>
        <authorList>
            <person name="Jin D."/>
            <person name="Kong X."/>
            <person name="Jia M."/>
            <person name="Yu X."/>
            <person name="Wang X."/>
            <person name="Zhuang X."/>
            <person name="Deng Y."/>
            <person name="Bai Z."/>
        </authorList>
    </citation>
    <scope>NUCLEOTIDE SEQUENCE [LARGE SCALE GENOMIC DNA]</scope>
    <source>
        <strain evidence="3 4">QH-11</strain>
    </source>
</reference>
<dbReference type="Proteomes" id="UP000063789">
    <property type="component" value="Chromosome"/>
</dbReference>
<feature type="region of interest" description="Disordered" evidence="1">
    <location>
        <begin position="1"/>
        <end position="30"/>
    </location>
</feature>
<evidence type="ECO:0000256" key="2">
    <source>
        <dbReference type="SAM" id="Phobius"/>
    </source>
</evidence>
<protein>
    <submittedName>
        <fullName evidence="3">Uncharacterized protein</fullName>
    </submittedName>
</protein>
<accession>A0A0N9N7G2</accession>
<name>A0A0N9N7G2_9ACTN</name>
<evidence type="ECO:0000256" key="1">
    <source>
        <dbReference type="SAM" id="MobiDB-lite"/>
    </source>
</evidence>
<feature type="transmembrane region" description="Helical" evidence="2">
    <location>
        <begin position="62"/>
        <end position="84"/>
    </location>
</feature>
<organism evidence="3 4">
    <name type="scientific">Gordonia phthalatica</name>
    <dbReference type="NCBI Taxonomy" id="1136941"/>
    <lineage>
        <taxon>Bacteria</taxon>
        <taxon>Bacillati</taxon>
        <taxon>Actinomycetota</taxon>
        <taxon>Actinomycetes</taxon>
        <taxon>Mycobacteriales</taxon>
        <taxon>Gordoniaceae</taxon>
        <taxon>Gordonia</taxon>
    </lineage>
</organism>
<evidence type="ECO:0000313" key="4">
    <source>
        <dbReference type="Proteomes" id="UP000063789"/>
    </source>
</evidence>
<proteinExistence type="predicted"/>
<keyword evidence="2" id="KW-0472">Membrane</keyword>
<dbReference type="PATRIC" id="fig|1136941.3.peg.971"/>
<evidence type="ECO:0000313" key="3">
    <source>
        <dbReference type="EMBL" id="ALG86600.1"/>
    </source>
</evidence>
<keyword evidence="2" id="KW-0812">Transmembrane</keyword>
<dbReference type="EMBL" id="CP011853">
    <property type="protein sequence ID" value="ALG86600.1"/>
    <property type="molecule type" value="Genomic_DNA"/>
</dbReference>
<keyword evidence="4" id="KW-1185">Reference proteome</keyword>